<dbReference type="FunFam" id="4.10.1040.10:FF:000001">
    <property type="entry name" value="doublesex- and mab-3-related transcription factor 1"/>
    <property type="match status" value="1"/>
</dbReference>
<feature type="compositionally biased region" description="Polar residues" evidence="7">
    <location>
        <begin position="409"/>
        <end position="431"/>
    </location>
</feature>
<dbReference type="PANTHER" id="PTHR12322">
    <property type="entry name" value="DOUBLESEX AND MAB-3 RELATED TRANSCRIPTION FACTOR DMRT"/>
    <property type="match status" value="1"/>
</dbReference>
<feature type="region of interest" description="Disordered" evidence="7">
    <location>
        <begin position="385"/>
        <end position="446"/>
    </location>
</feature>
<dbReference type="GO" id="GO:0005634">
    <property type="term" value="C:nucleus"/>
    <property type="evidence" value="ECO:0007669"/>
    <property type="project" value="UniProtKB-SubCell"/>
</dbReference>
<protein>
    <submittedName>
        <fullName evidence="10">Uncharacterized protein LOC113799446</fullName>
    </submittedName>
</protein>
<evidence type="ECO:0000313" key="10">
    <source>
        <dbReference type="RefSeq" id="XP_027205869.1"/>
    </source>
</evidence>
<accession>A0A6P6YLN0</accession>
<evidence type="ECO:0000256" key="1">
    <source>
        <dbReference type="ARBA" id="ARBA00006834"/>
    </source>
</evidence>
<proteinExistence type="inferred from homology"/>
<dbReference type="Pfam" id="PF00751">
    <property type="entry name" value="DM"/>
    <property type="match status" value="1"/>
</dbReference>
<reference evidence="10" key="1">
    <citation type="submission" date="2025-08" db="UniProtKB">
        <authorList>
            <consortium name="RefSeq"/>
        </authorList>
    </citation>
    <scope>IDENTIFICATION</scope>
    <source>
        <strain evidence="10">Airmid</strain>
    </source>
</reference>
<dbReference type="GO" id="GO:0000978">
    <property type="term" value="F:RNA polymerase II cis-regulatory region sequence-specific DNA binding"/>
    <property type="evidence" value="ECO:0007669"/>
    <property type="project" value="TreeGrafter"/>
</dbReference>
<feature type="compositionally biased region" description="Acidic residues" evidence="7">
    <location>
        <begin position="27"/>
        <end position="36"/>
    </location>
</feature>
<evidence type="ECO:0000256" key="5">
    <source>
        <dbReference type="ARBA" id="ARBA00023242"/>
    </source>
</evidence>
<dbReference type="GO" id="GO:0007548">
    <property type="term" value="P:sex differentiation"/>
    <property type="evidence" value="ECO:0007669"/>
    <property type="project" value="TreeGrafter"/>
</dbReference>
<feature type="region of interest" description="Disordered" evidence="7">
    <location>
        <begin position="242"/>
        <end position="274"/>
    </location>
</feature>
<dbReference type="OrthoDB" id="6162476at2759"/>
<feature type="compositionally biased region" description="Polar residues" evidence="7">
    <location>
        <begin position="41"/>
        <end position="54"/>
    </location>
</feature>
<evidence type="ECO:0000256" key="2">
    <source>
        <dbReference type="ARBA" id="ARBA00022723"/>
    </source>
</evidence>
<feature type="region of interest" description="Disordered" evidence="7">
    <location>
        <begin position="583"/>
        <end position="604"/>
    </location>
</feature>
<feature type="compositionally biased region" description="Low complexity" evidence="7">
    <location>
        <begin position="432"/>
        <end position="446"/>
    </location>
</feature>
<dbReference type="GO" id="GO:0000981">
    <property type="term" value="F:DNA-binding transcription factor activity, RNA polymerase II-specific"/>
    <property type="evidence" value="ECO:0007669"/>
    <property type="project" value="TreeGrafter"/>
</dbReference>
<feature type="compositionally biased region" description="Acidic residues" evidence="7">
    <location>
        <begin position="57"/>
        <end position="90"/>
    </location>
</feature>
<evidence type="ECO:0000256" key="3">
    <source>
        <dbReference type="ARBA" id="ARBA00022833"/>
    </source>
</evidence>
<dbReference type="InParanoid" id="A0A6P6YLN0"/>
<dbReference type="KEGG" id="dpte:113799446"/>
<dbReference type="Gene3D" id="4.10.1040.10">
    <property type="entry name" value="DM DNA-binding domain"/>
    <property type="match status" value="1"/>
</dbReference>
<gene>
    <name evidence="10" type="primary">LOC113799446</name>
</gene>
<dbReference type="InterPro" id="IPR005173">
    <property type="entry name" value="DMA"/>
</dbReference>
<dbReference type="PANTHER" id="PTHR12322:SF118">
    <property type="entry name" value="DM DOMAIN-CONTAINING PROTEIN"/>
    <property type="match status" value="1"/>
</dbReference>
<keyword evidence="5 6" id="KW-0539">Nucleus</keyword>
<dbReference type="Pfam" id="PF03474">
    <property type="entry name" value="DMA"/>
    <property type="match status" value="1"/>
</dbReference>
<evidence type="ECO:0000256" key="6">
    <source>
        <dbReference type="PROSITE-ProRule" id="PRU00070"/>
    </source>
</evidence>
<dbReference type="InterPro" id="IPR026607">
    <property type="entry name" value="DMRT"/>
</dbReference>
<dbReference type="AlphaFoldDB" id="A0A6P6YLN0"/>
<evidence type="ECO:0000259" key="8">
    <source>
        <dbReference type="PROSITE" id="PS50809"/>
    </source>
</evidence>
<feature type="region of interest" description="Disordered" evidence="7">
    <location>
        <begin position="1"/>
        <end position="118"/>
    </location>
</feature>
<feature type="DNA-binding region" description="DM" evidence="6">
    <location>
        <begin position="121"/>
        <end position="168"/>
    </location>
</feature>
<keyword evidence="2 6" id="KW-0479">Metal-binding</keyword>
<dbReference type="PROSITE" id="PS40000">
    <property type="entry name" value="DM_1"/>
    <property type="match status" value="1"/>
</dbReference>
<organism evidence="9 10">
    <name type="scientific">Dermatophagoides pteronyssinus</name>
    <name type="common">European house dust mite</name>
    <dbReference type="NCBI Taxonomy" id="6956"/>
    <lineage>
        <taxon>Eukaryota</taxon>
        <taxon>Metazoa</taxon>
        <taxon>Ecdysozoa</taxon>
        <taxon>Arthropoda</taxon>
        <taxon>Chelicerata</taxon>
        <taxon>Arachnida</taxon>
        <taxon>Acari</taxon>
        <taxon>Acariformes</taxon>
        <taxon>Sarcoptiformes</taxon>
        <taxon>Astigmata</taxon>
        <taxon>Psoroptidia</taxon>
        <taxon>Analgoidea</taxon>
        <taxon>Pyroglyphidae</taxon>
        <taxon>Dermatophagoidinae</taxon>
        <taxon>Dermatophagoides</taxon>
    </lineage>
</organism>
<feature type="domain" description="DM" evidence="8">
    <location>
        <begin position="121"/>
        <end position="168"/>
    </location>
</feature>
<name>A0A6P6YLN0_DERPT</name>
<dbReference type="SMART" id="SM00301">
    <property type="entry name" value="DM"/>
    <property type="match status" value="1"/>
</dbReference>
<feature type="compositionally biased region" description="Polar residues" evidence="7">
    <location>
        <begin position="387"/>
        <end position="401"/>
    </location>
</feature>
<dbReference type="InterPro" id="IPR001275">
    <property type="entry name" value="DM_DNA-bd"/>
</dbReference>
<keyword evidence="9" id="KW-1185">Reference proteome</keyword>
<keyword evidence="3 6" id="KW-0862">Zinc</keyword>
<dbReference type="InterPro" id="IPR036407">
    <property type="entry name" value="DM_DNA-bd_sf"/>
</dbReference>
<evidence type="ECO:0000256" key="4">
    <source>
        <dbReference type="ARBA" id="ARBA00023125"/>
    </source>
</evidence>
<feature type="compositionally biased region" description="Polar residues" evidence="7">
    <location>
        <begin position="246"/>
        <end position="255"/>
    </location>
</feature>
<evidence type="ECO:0000256" key="7">
    <source>
        <dbReference type="SAM" id="MobiDB-lite"/>
    </source>
</evidence>
<dbReference type="RefSeq" id="XP_027205869.1">
    <property type="nucleotide sequence ID" value="XM_027350068.1"/>
</dbReference>
<sequence length="788" mass="86447">MLRMTPETQLSNNIDYKLRMPSPPLSNDEEDEEVEVDDRLQSINAVQMESSINIDSEHDEDELDDGDDGDDDDEGDDDDDDDDHDNDADSENATNISKSRKNRRKSAKQIDNNSGLRKPKCARCRNHGMISWLKGHKRHCHFKDCRCAKCNLIAERQRIMAAQVALKRRQAAEDAIAIGLRAMATGAPSVNGYLPQGPIFGLEITEPETKRSKYCQDSTPPPENKESEIAATVSIVSKPCVEKNKQPSPTITSKGNGKRTAIKGQSGKSGYARCSKSDSIIGQQDELMTTGIVTPVNRAKLLDANLALLTDAAEDYRSGRASPLSTLTRLFPEQKRQVIELVWQATEQSMIKSIEHFLSIDEAAALKKNLMQKDHNLKSLFCKHQTKQQATTTSPSPSITEQKQQQQKCNHQLSSRITIGSGTNQANHPNRQQQQQQSNQSSSYSSDLINHQTMYSSLPYDYNKAAAFYNHPSWNAHLIPPSSQTISTSPITASIPTRTTTTALPSSLLLSSHTTLPLHGHNNQHHHQLHSFPFNPMFSSPFLPFPMNTATIPVNLLPPLPQSLSSMDTNRHQHHNDLCLNCDDSSNSSSSPLSKTGNKKSPTTISFVPPVLSQNMIGPTTTLYGITPIVTQSNCSKLGARYSSRSTSTSASNERTFAAFAGPSSMISSAAGGLMNSANSTSPTSLSRSCGQLLTTMPSSIMMPMSQTAGSLLPLMNESSQSSSPILSTNTNLPVMNHLLFDPFHRHLNKTQQSKIMIDTFRSNRSSNEINNLDAVDLTTTVSSSPST</sequence>
<dbReference type="SUPFAM" id="SSF82927">
    <property type="entry name" value="Cysteine-rich DNA binding domain, (DM domain)"/>
    <property type="match status" value="1"/>
</dbReference>
<feature type="compositionally biased region" description="Basic residues" evidence="7">
    <location>
        <begin position="98"/>
        <end position="107"/>
    </location>
</feature>
<evidence type="ECO:0000313" key="9">
    <source>
        <dbReference type="Proteomes" id="UP000515146"/>
    </source>
</evidence>
<comment type="similarity">
    <text evidence="1">Belongs to the DMRT family.</text>
</comment>
<dbReference type="Proteomes" id="UP000515146">
    <property type="component" value="Unplaced"/>
</dbReference>
<dbReference type="GO" id="GO:0046872">
    <property type="term" value="F:metal ion binding"/>
    <property type="evidence" value="ECO:0007669"/>
    <property type="project" value="UniProtKB-KW"/>
</dbReference>
<keyword evidence="4 6" id="KW-0238">DNA-binding</keyword>
<comment type="subcellular location">
    <subcellularLocation>
        <location evidence="6">Nucleus</location>
    </subcellularLocation>
</comment>
<feature type="compositionally biased region" description="Polar residues" evidence="7">
    <location>
        <begin position="595"/>
        <end position="604"/>
    </location>
</feature>
<feature type="compositionally biased region" description="Low complexity" evidence="7">
    <location>
        <begin position="583"/>
        <end position="594"/>
    </location>
</feature>
<dbReference type="PROSITE" id="PS50809">
    <property type="entry name" value="DM_2"/>
    <property type="match status" value="1"/>
</dbReference>
<feature type="compositionally biased region" description="Polar residues" evidence="7">
    <location>
        <begin position="1"/>
        <end position="14"/>
    </location>
</feature>